<dbReference type="CDD" id="cd14727">
    <property type="entry name" value="ChanN-like"/>
    <property type="match status" value="1"/>
</dbReference>
<name>A0ABZ0V1J5_9RHOB</name>
<evidence type="ECO:0000256" key="1">
    <source>
        <dbReference type="SAM" id="SignalP"/>
    </source>
</evidence>
<keyword evidence="3" id="KW-0449">Lipoprotein</keyword>
<proteinExistence type="predicted"/>
<dbReference type="SUPFAM" id="SSF159501">
    <property type="entry name" value="EreA/ChaN-like"/>
    <property type="match status" value="1"/>
</dbReference>
<dbReference type="EMBL" id="CP139725">
    <property type="protein sequence ID" value="WPZ22763.1"/>
    <property type="molecule type" value="Genomic_DNA"/>
</dbReference>
<keyword evidence="4" id="KW-1185">Reference proteome</keyword>
<dbReference type="Pfam" id="PF04187">
    <property type="entry name" value="Cofac_haem_bdg"/>
    <property type="match status" value="1"/>
</dbReference>
<feature type="chain" id="PRO_5047392398" evidence="1">
    <location>
        <begin position="19"/>
        <end position="249"/>
    </location>
</feature>
<dbReference type="Gene3D" id="3.40.50.11550">
    <property type="match status" value="2"/>
</dbReference>
<gene>
    <name evidence="3" type="ORF">T7987_05845</name>
</gene>
<evidence type="ECO:0000313" key="3">
    <source>
        <dbReference type="EMBL" id="WPZ22763.1"/>
    </source>
</evidence>
<evidence type="ECO:0000313" key="4">
    <source>
        <dbReference type="Proteomes" id="UP001326567"/>
    </source>
</evidence>
<dbReference type="Proteomes" id="UP001326567">
    <property type="component" value="Chromosome"/>
</dbReference>
<feature type="domain" description="Haem-binding uptake Tiki superfamily ChaN" evidence="2">
    <location>
        <begin position="20"/>
        <end position="204"/>
    </location>
</feature>
<dbReference type="RefSeq" id="WP_322329346.1">
    <property type="nucleotide sequence ID" value="NZ_CP139725.1"/>
</dbReference>
<feature type="signal peptide" evidence="1">
    <location>
        <begin position="1"/>
        <end position="18"/>
    </location>
</feature>
<keyword evidence="1" id="KW-0732">Signal</keyword>
<protein>
    <submittedName>
        <fullName evidence="3">ChaN family lipoprotein</fullName>
    </submittedName>
</protein>
<organism evidence="3 4">
    <name type="scientific">Sulfitobacter faviae</name>
    <dbReference type="NCBI Taxonomy" id="1775881"/>
    <lineage>
        <taxon>Bacteria</taxon>
        <taxon>Pseudomonadati</taxon>
        <taxon>Pseudomonadota</taxon>
        <taxon>Alphaproteobacteria</taxon>
        <taxon>Rhodobacterales</taxon>
        <taxon>Roseobacteraceae</taxon>
        <taxon>Sulfitobacter</taxon>
    </lineage>
</organism>
<reference evidence="3 4" key="1">
    <citation type="submission" date="2023-11" db="EMBL/GenBank/DDBJ databases">
        <title>From the Deep-Sea to the Surface: Bacterial Genomes Isolated from the Moytirra Hydrothermal Vent Plume.</title>
        <authorList>
            <person name="Major S.R."/>
        </authorList>
    </citation>
    <scope>NUCLEOTIDE SEQUENCE [LARGE SCALE GENOMIC DNA]</scope>
    <source>
        <strain evidence="3 4">OXR-9</strain>
    </source>
</reference>
<accession>A0ABZ0V1J5</accession>
<sequence>MRLVVLLFALVLPSMSRATPDIVILGEVHDNAQAHLGQAEALKDLQPSAVVFEMLTKAQAARADADRSQISSAWEESGWRDFPIYAPIFEALGKARIIGAAVPRATLRAVYTNGAEAHFGPEATRYGLHEALPEPEKKNRMKLQFEAHCEAMPFEMMAGMVTAQRFRDAAFARAALSALETYGPPVAVIAGNGHARIDWGVPAMIARAAPGVTTHAIGFVEGDTDVPFDETRIVPPVDRDDPCQSLRTE</sequence>
<dbReference type="InterPro" id="IPR007314">
    <property type="entry name" value="Cofac_haem-bd_dom"/>
</dbReference>
<evidence type="ECO:0000259" key="2">
    <source>
        <dbReference type="Pfam" id="PF04187"/>
    </source>
</evidence>